<feature type="region of interest" description="Disordered" evidence="1">
    <location>
        <begin position="400"/>
        <end position="428"/>
    </location>
</feature>
<dbReference type="AlphaFoldDB" id="A0A553P6S8"/>
<feature type="compositionally biased region" description="Low complexity" evidence="1">
    <location>
        <begin position="410"/>
        <end position="427"/>
    </location>
</feature>
<evidence type="ECO:0000313" key="2">
    <source>
        <dbReference type="EMBL" id="TRY73389.1"/>
    </source>
</evidence>
<feature type="compositionally biased region" description="Basic and acidic residues" evidence="1">
    <location>
        <begin position="11"/>
        <end position="24"/>
    </location>
</feature>
<reference evidence="2 3" key="1">
    <citation type="journal article" date="2018" name="Nat. Ecol. Evol.">
        <title>Genomic signatures of mitonuclear coevolution across populations of Tigriopus californicus.</title>
        <authorList>
            <person name="Barreto F.S."/>
            <person name="Watson E.T."/>
            <person name="Lima T.G."/>
            <person name="Willett C.S."/>
            <person name="Edmands S."/>
            <person name="Li W."/>
            <person name="Burton R.S."/>
        </authorList>
    </citation>
    <scope>NUCLEOTIDE SEQUENCE [LARGE SCALE GENOMIC DNA]</scope>
    <source>
        <strain evidence="2 3">San Diego</strain>
    </source>
</reference>
<feature type="compositionally biased region" description="Low complexity" evidence="1">
    <location>
        <begin position="159"/>
        <end position="171"/>
    </location>
</feature>
<evidence type="ECO:0000256" key="1">
    <source>
        <dbReference type="SAM" id="MobiDB-lite"/>
    </source>
</evidence>
<feature type="compositionally biased region" description="Low complexity" evidence="1">
    <location>
        <begin position="225"/>
        <end position="243"/>
    </location>
</feature>
<feature type="compositionally biased region" description="Basic and acidic residues" evidence="1">
    <location>
        <begin position="176"/>
        <end position="192"/>
    </location>
</feature>
<dbReference type="Proteomes" id="UP000318571">
    <property type="component" value="Chromosome 3"/>
</dbReference>
<gene>
    <name evidence="2" type="ORF">TCAL_15712</name>
</gene>
<accession>A0A553P6S8</accession>
<feature type="compositionally biased region" description="Polar residues" evidence="1">
    <location>
        <begin position="147"/>
        <end position="157"/>
    </location>
</feature>
<proteinExistence type="predicted"/>
<comment type="caution">
    <text evidence="2">The sequence shown here is derived from an EMBL/GenBank/DDBJ whole genome shotgun (WGS) entry which is preliminary data.</text>
</comment>
<feature type="compositionally biased region" description="Polar residues" evidence="1">
    <location>
        <begin position="400"/>
        <end position="409"/>
    </location>
</feature>
<keyword evidence="3" id="KW-1185">Reference proteome</keyword>
<evidence type="ECO:0000313" key="3">
    <source>
        <dbReference type="Proteomes" id="UP000318571"/>
    </source>
</evidence>
<feature type="region of interest" description="Disordered" evidence="1">
    <location>
        <begin position="1"/>
        <end position="105"/>
    </location>
</feature>
<feature type="non-terminal residue" evidence="2">
    <location>
        <position position="1"/>
    </location>
</feature>
<protein>
    <submittedName>
        <fullName evidence="2">Uncharacterized protein</fullName>
    </submittedName>
</protein>
<organism evidence="2 3">
    <name type="scientific">Tigriopus californicus</name>
    <name type="common">Marine copepod</name>
    <dbReference type="NCBI Taxonomy" id="6832"/>
    <lineage>
        <taxon>Eukaryota</taxon>
        <taxon>Metazoa</taxon>
        <taxon>Ecdysozoa</taxon>
        <taxon>Arthropoda</taxon>
        <taxon>Crustacea</taxon>
        <taxon>Multicrustacea</taxon>
        <taxon>Hexanauplia</taxon>
        <taxon>Copepoda</taxon>
        <taxon>Harpacticoida</taxon>
        <taxon>Harpacticidae</taxon>
        <taxon>Tigriopus</taxon>
    </lineage>
</organism>
<feature type="region of interest" description="Disordered" evidence="1">
    <location>
        <begin position="143"/>
        <end position="262"/>
    </location>
</feature>
<sequence length="456" mass="49673">KPLPSSKVRRRAFEKENDALDKQTSDFAAKHGAPFGRRGRSTLKPPSDETKGKKRGISADPHLSKIKVEEPVPEAAPPPAEPPKPEMKDMACGDDTPIQSRPKRASAEGFKAVVQTKVASLNAFKKGVKLTSKVDEKVGETLADLSKSGNRTTQGVQTEPEVQESSPSSSQGILKKSNEEVRSTESVPEPRPRVTFSFLPSKLRLSQGSLRHSEPDLRALDPATSGSAGSSFDSSRSMSDDAAVQVSEPPPLPEGPSSISSSHVPDYIERLQALYTDQARGLSALAVASTLGLDRPQESADSMEAIDALFLERDRLVQFISMATLDLHKVNLRLENAFRSVHSQLEAFRRNEGTRPNDNRGPKPLTAEHKRFLRFKSYSFPFLTEDSWTNTLVSLEGSEDSCTITSSNPSKKSTVTSATSSKSGSSSDFDFDETDAFMWTNFLSAQETSIGDDTQV</sequence>
<dbReference type="EMBL" id="VCGU01000007">
    <property type="protein sequence ID" value="TRY73389.1"/>
    <property type="molecule type" value="Genomic_DNA"/>
</dbReference>
<name>A0A553P6S8_TIGCA</name>